<dbReference type="Proteomes" id="UP000030826">
    <property type="component" value="Unassembled WGS sequence"/>
</dbReference>
<dbReference type="PANTHER" id="PTHR32309:SF31">
    <property type="entry name" value="CAPSULAR EXOPOLYSACCHARIDE FAMILY"/>
    <property type="match status" value="1"/>
</dbReference>
<protein>
    <submittedName>
        <fullName evidence="2">Uncharacterized protein</fullName>
    </submittedName>
</protein>
<gene>
    <name evidence="2" type="ORF">LA66_11930</name>
</gene>
<reference evidence="2 3" key="1">
    <citation type="submission" date="2014-09" db="EMBL/GenBank/DDBJ databases">
        <title>Isolation and characterization of Aurantimonas altamirensis ON-56566 from clinical sample following a dog bite.</title>
        <authorList>
            <person name="Eshaghi A."/>
            <person name="Li A."/>
            <person name="Shahinas D."/>
            <person name="Bahn P."/>
            <person name="Kus J.V."/>
            <person name="Patel S.N."/>
        </authorList>
    </citation>
    <scope>NUCLEOTIDE SEQUENCE [LARGE SCALE GENOMIC DNA]</scope>
    <source>
        <strain evidence="2 3">ON-56566</strain>
    </source>
</reference>
<dbReference type="InterPro" id="IPR027417">
    <property type="entry name" value="P-loop_NTPase"/>
</dbReference>
<dbReference type="SUPFAM" id="SSF52540">
    <property type="entry name" value="P-loop containing nucleoside triphosphate hydrolases"/>
    <property type="match status" value="1"/>
</dbReference>
<accession>A0A0B1Q5I5</accession>
<dbReference type="OrthoDB" id="9775724at2"/>
<dbReference type="InterPro" id="IPR050445">
    <property type="entry name" value="Bact_polysacc_biosynth/exp"/>
</dbReference>
<dbReference type="PANTHER" id="PTHR32309">
    <property type="entry name" value="TYROSINE-PROTEIN KINASE"/>
    <property type="match status" value="1"/>
</dbReference>
<feature type="compositionally biased region" description="Low complexity" evidence="1">
    <location>
        <begin position="15"/>
        <end position="28"/>
    </location>
</feature>
<organism evidence="2 3">
    <name type="scientific">Aureimonas altamirensis</name>
    <dbReference type="NCBI Taxonomy" id="370622"/>
    <lineage>
        <taxon>Bacteria</taxon>
        <taxon>Pseudomonadati</taxon>
        <taxon>Pseudomonadota</taxon>
        <taxon>Alphaproteobacteria</taxon>
        <taxon>Hyphomicrobiales</taxon>
        <taxon>Aurantimonadaceae</taxon>
        <taxon>Aureimonas</taxon>
    </lineage>
</organism>
<sequence length="269" mass="28533">MDRVTEALQRARSLPAMTPAPLPQAAAQRDARAHRAQRVSSLFQLDGGIAQLDGAKEVQPHAPAPHRLLAANVIAFDKSEPRTRAYDVLRNHLLGLVKADIPQVIAVTAPTPGCGVTVTCANLAFSIARARKQTIVVIDLKPKAKAGGLAEVLSLPRVKAAADSTIVDRVRRVRAGGAVVNMLTPPDNADIPAFVDMVKRDLRPDVLLLDTPPLLVGDEAAQILPVADLVLLVVAVGQSSVSELETCKSFLPAGAKLQVLMNKARPHGM</sequence>
<feature type="region of interest" description="Disordered" evidence="1">
    <location>
        <begin position="1"/>
        <end position="31"/>
    </location>
</feature>
<proteinExistence type="predicted"/>
<dbReference type="STRING" id="370622.LA66_11930"/>
<evidence type="ECO:0000313" key="3">
    <source>
        <dbReference type="Proteomes" id="UP000030826"/>
    </source>
</evidence>
<dbReference type="RefSeq" id="WP_039193319.1">
    <property type="nucleotide sequence ID" value="NZ_JRFJ01000003.1"/>
</dbReference>
<evidence type="ECO:0000256" key="1">
    <source>
        <dbReference type="SAM" id="MobiDB-lite"/>
    </source>
</evidence>
<comment type="caution">
    <text evidence="2">The sequence shown here is derived from an EMBL/GenBank/DDBJ whole genome shotgun (WGS) entry which is preliminary data.</text>
</comment>
<evidence type="ECO:0000313" key="2">
    <source>
        <dbReference type="EMBL" id="KHJ54172.1"/>
    </source>
</evidence>
<name>A0A0B1Q5I5_9HYPH</name>
<dbReference type="Gene3D" id="3.40.50.300">
    <property type="entry name" value="P-loop containing nucleotide triphosphate hydrolases"/>
    <property type="match status" value="1"/>
</dbReference>
<dbReference type="AlphaFoldDB" id="A0A0B1Q5I5"/>
<dbReference type="EMBL" id="JRFJ01000003">
    <property type="protein sequence ID" value="KHJ54172.1"/>
    <property type="molecule type" value="Genomic_DNA"/>
</dbReference>